<dbReference type="GO" id="GO:0015074">
    <property type="term" value="P:DNA integration"/>
    <property type="evidence" value="ECO:0007669"/>
    <property type="project" value="UniProtKB-KW"/>
</dbReference>
<dbReference type="OrthoDB" id="246806at2"/>
<dbReference type="Proteomes" id="UP000316476">
    <property type="component" value="Unassembled WGS sequence"/>
</dbReference>
<evidence type="ECO:0000256" key="6">
    <source>
        <dbReference type="SAM" id="MobiDB-lite"/>
    </source>
</evidence>
<dbReference type="InterPro" id="IPR044068">
    <property type="entry name" value="CB"/>
</dbReference>
<accession>A0A5C6FWS1</accession>
<keyword evidence="4" id="KW-0233">DNA recombination</keyword>
<gene>
    <name evidence="9" type="ORF">V7x_24720</name>
</gene>
<dbReference type="InterPro" id="IPR013762">
    <property type="entry name" value="Integrase-like_cat_sf"/>
</dbReference>
<dbReference type="PANTHER" id="PTHR30349">
    <property type="entry name" value="PHAGE INTEGRASE-RELATED"/>
    <property type="match status" value="1"/>
</dbReference>
<dbReference type="PROSITE" id="PS51900">
    <property type="entry name" value="CB"/>
    <property type="match status" value="1"/>
</dbReference>
<protein>
    <submittedName>
        <fullName evidence="9">Phage integrase family protein</fullName>
    </submittedName>
</protein>
<comment type="caution">
    <text evidence="9">The sequence shown here is derived from an EMBL/GenBank/DDBJ whole genome shotgun (WGS) entry which is preliminary data.</text>
</comment>
<dbReference type="Gene3D" id="1.10.150.130">
    <property type="match status" value="1"/>
</dbReference>
<feature type="region of interest" description="Disordered" evidence="6">
    <location>
        <begin position="1"/>
        <end position="24"/>
    </location>
</feature>
<dbReference type="EMBL" id="SJPZ01000001">
    <property type="protein sequence ID" value="TWU66901.1"/>
    <property type="molecule type" value="Genomic_DNA"/>
</dbReference>
<dbReference type="Gene3D" id="1.10.443.10">
    <property type="entry name" value="Intergrase catalytic core"/>
    <property type="match status" value="1"/>
</dbReference>
<evidence type="ECO:0000259" key="7">
    <source>
        <dbReference type="PROSITE" id="PS51898"/>
    </source>
</evidence>
<dbReference type="SUPFAM" id="SSF56349">
    <property type="entry name" value="DNA breaking-rejoining enzymes"/>
    <property type="match status" value="1"/>
</dbReference>
<name>A0A5C6FWS1_9PLAN</name>
<dbReference type="GO" id="GO:0006310">
    <property type="term" value="P:DNA recombination"/>
    <property type="evidence" value="ECO:0007669"/>
    <property type="project" value="UniProtKB-KW"/>
</dbReference>
<organism evidence="9 10">
    <name type="scientific">Crateriforma conspicua</name>
    <dbReference type="NCBI Taxonomy" id="2527996"/>
    <lineage>
        <taxon>Bacteria</taxon>
        <taxon>Pseudomonadati</taxon>
        <taxon>Planctomycetota</taxon>
        <taxon>Planctomycetia</taxon>
        <taxon>Planctomycetales</taxon>
        <taxon>Planctomycetaceae</taxon>
        <taxon>Crateriforma</taxon>
    </lineage>
</organism>
<evidence type="ECO:0000259" key="8">
    <source>
        <dbReference type="PROSITE" id="PS51900"/>
    </source>
</evidence>
<evidence type="ECO:0000256" key="3">
    <source>
        <dbReference type="ARBA" id="ARBA00023125"/>
    </source>
</evidence>
<evidence type="ECO:0000256" key="1">
    <source>
        <dbReference type="ARBA" id="ARBA00008857"/>
    </source>
</evidence>
<dbReference type="GO" id="GO:0003677">
    <property type="term" value="F:DNA binding"/>
    <property type="evidence" value="ECO:0007669"/>
    <property type="project" value="UniProtKB-UniRule"/>
</dbReference>
<evidence type="ECO:0000256" key="4">
    <source>
        <dbReference type="ARBA" id="ARBA00023172"/>
    </source>
</evidence>
<dbReference type="Pfam" id="PF00589">
    <property type="entry name" value="Phage_integrase"/>
    <property type="match status" value="1"/>
</dbReference>
<evidence type="ECO:0000313" key="10">
    <source>
        <dbReference type="Proteomes" id="UP000316476"/>
    </source>
</evidence>
<sequence length="395" mass="44075">MTAKSVSSRGRKASKPSKPRKDFPLFAHASGQWAKKVRGRLHYFGKWDNPVAAEAKWERDKLALLEGRDPNRDDTGDTVGWLCNVFMDSKQRQADRGELKLRTRDDYHAACKHVASFFGRGRRLETLTPQDFERYRNSFPSSWSPTTVNNQLRLSRTLFKYANDIGATDRPILFRIGLKAVPASIVRKAAARKPEKVFTASEVHRMLAHADASMTAFIMLGLNAAYGPADIGRLKVADIDFGKGWLGVERGKTGVARGCWLWPETVLALRKAIADRKPTGDPSLDELAFLTRFGRQYSPDNDKASAIAQAFTKVKNAAGIEKTGVGHYALRHTFRTVAGDAMDREAVDFIMGHMDASMSGNYRHGIDPKRVKTVCQHVRKWFRAGKPKRSAKGGA</sequence>
<dbReference type="RefSeq" id="WP_146413430.1">
    <property type="nucleotide sequence ID" value="NZ_SJPZ01000001.1"/>
</dbReference>
<dbReference type="InterPro" id="IPR011010">
    <property type="entry name" value="DNA_brk_join_enz"/>
</dbReference>
<keyword evidence="3 5" id="KW-0238">DNA-binding</keyword>
<feature type="compositionally biased region" description="Basic residues" evidence="6">
    <location>
        <begin position="9"/>
        <end position="18"/>
    </location>
</feature>
<proteinExistence type="inferred from homology"/>
<keyword evidence="2" id="KW-0229">DNA integration</keyword>
<reference evidence="9 10" key="1">
    <citation type="submission" date="2019-02" db="EMBL/GenBank/DDBJ databases">
        <title>Deep-cultivation of Planctomycetes and their phenomic and genomic characterization uncovers novel biology.</title>
        <authorList>
            <person name="Wiegand S."/>
            <person name="Jogler M."/>
            <person name="Boedeker C."/>
            <person name="Pinto D."/>
            <person name="Vollmers J."/>
            <person name="Rivas-Marin E."/>
            <person name="Kohn T."/>
            <person name="Peeters S.H."/>
            <person name="Heuer A."/>
            <person name="Rast P."/>
            <person name="Oberbeckmann S."/>
            <person name="Bunk B."/>
            <person name="Jeske O."/>
            <person name="Meyerdierks A."/>
            <person name="Storesund J.E."/>
            <person name="Kallscheuer N."/>
            <person name="Luecker S."/>
            <person name="Lage O.M."/>
            <person name="Pohl T."/>
            <person name="Merkel B.J."/>
            <person name="Hornburger P."/>
            <person name="Mueller R.-W."/>
            <person name="Bruemmer F."/>
            <person name="Labrenz M."/>
            <person name="Spormann A.M."/>
            <person name="Op Den Camp H."/>
            <person name="Overmann J."/>
            <person name="Amann R."/>
            <person name="Jetten M.S.M."/>
            <person name="Mascher T."/>
            <person name="Medema M.H."/>
            <person name="Devos D.P."/>
            <person name="Kaster A.-K."/>
            <person name="Ovreas L."/>
            <person name="Rohde M."/>
            <person name="Galperin M.Y."/>
            <person name="Jogler C."/>
        </authorList>
    </citation>
    <scope>NUCLEOTIDE SEQUENCE [LARGE SCALE GENOMIC DNA]</scope>
    <source>
        <strain evidence="9 10">V7</strain>
    </source>
</reference>
<evidence type="ECO:0000313" key="9">
    <source>
        <dbReference type="EMBL" id="TWU66901.1"/>
    </source>
</evidence>
<dbReference type="InterPro" id="IPR050090">
    <property type="entry name" value="Tyrosine_recombinase_XerCD"/>
</dbReference>
<dbReference type="PANTHER" id="PTHR30349:SF64">
    <property type="entry name" value="PROPHAGE INTEGRASE INTD-RELATED"/>
    <property type="match status" value="1"/>
</dbReference>
<evidence type="ECO:0000256" key="2">
    <source>
        <dbReference type="ARBA" id="ARBA00022908"/>
    </source>
</evidence>
<evidence type="ECO:0000256" key="5">
    <source>
        <dbReference type="PROSITE-ProRule" id="PRU01248"/>
    </source>
</evidence>
<dbReference type="AlphaFoldDB" id="A0A5C6FWS1"/>
<dbReference type="InterPro" id="IPR010998">
    <property type="entry name" value="Integrase_recombinase_N"/>
</dbReference>
<dbReference type="PROSITE" id="PS51898">
    <property type="entry name" value="TYR_RECOMBINASE"/>
    <property type="match status" value="1"/>
</dbReference>
<feature type="domain" description="Tyr recombinase" evidence="7">
    <location>
        <begin position="193"/>
        <end position="376"/>
    </location>
</feature>
<feature type="domain" description="Core-binding (CB)" evidence="8">
    <location>
        <begin position="88"/>
        <end position="163"/>
    </location>
</feature>
<comment type="similarity">
    <text evidence="1">Belongs to the 'phage' integrase family.</text>
</comment>
<dbReference type="InterPro" id="IPR002104">
    <property type="entry name" value="Integrase_catalytic"/>
</dbReference>